<comment type="caution">
    <text evidence="2">The sequence shown here is derived from an EMBL/GenBank/DDBJ whole genome shotgun (WGS) entry which is preliminary data.</text>
</comment>
<dbReference type="InParanoid" id="D6TBV8"/>
<dbReference type="AlphaFoldDB" id="D6TBV8"/>
<evidence type="ECO:0000313" key="3">
    <source>
        <dbReference type="Proteomes" id="UP000004508"/>
    </source>
</evidence>
<dbReference type="EMBL" id="ADVG01000001">
    <property type="protein sequence ID" value="EFH89890.1"/>
    <property type="molecule type" value="Genomic_DNA"/>
</dbReference>
<keyword evidence="3" id="KW-1185">Reference proteome</keyword>
<reference evidence="2 3" key="1">
    <citation type="journal article" date="2011" name="Stand. Genomic Sci.">
        <title>Non-contiguous finished genome sequence and contextual data of the filamentous soil bacterium Ktedonobacter racemifer type strain (SOSP1-21).</title>
        <authorList>
            <person name="Chang Y.J."/>
            <person name="Land M."/>
            <person name="Hauser L."/>
            <person name="Chertkov O."/>
            <person name="Del Rio T.G."/>
            <person name="Nolan M."/>
            <person name="Copeland A."/>
            <person name="Tice H."/>
            <person name="Cheng J.F."/>
            <person name="Lucas S."/>
            <person name="Han C."/>
            <person name="Goodwin L."/>
            <person name="Pitluck S."/>
            <person name="Ivanova N."/>
            <person name="Ovchinikova G."/>
            <person name="Pati A."/>
            <person name="Chen A."/>
            <person name="Palaniappan K."/>
            <person name="Mavromatis K."/>
            <person name="Liolios K."/>
            <person name="Brettin T."/>
            <person name="Fiebig A."/>
            <person name="Rohde M."/>
            <person name="Abt B."/>
            <person name="Goker M."/>
            <person name="Detter J.C."/>
            <person name="Woyke T."/>
            <person name="Bristow J."/>
            <person name="Eisen J.A."/>
            <person name="Markowitz V."/>
            <person name="Hugenholtz P."/>
            <person name="Kyrpides N.C."/>
            <person name="Klenk H.P."/>
            <person name="Lapidus A."/>
        </authorList>
    </citation>
    <scope>NUCLEOTIDE SEQUENCE [LARGE SCALE GENOMIC DNA]</scope>
    <source>
        <strain evidence="3">DSM 44963</strain>
    </source>
</reference>
<protein>
    <submittedName>
        <fullName evidence="2">Rhodopirellula transposase family protein</fullName>
    </submittedName>
</protein>
<dbReference type="eggNOG" id="COG3415">
    <property type="taxonomic scope" value="Bacteria"/>
</dbReference>
<dbReference type="OrthoDB" id="149069at2"/>
<gene>
    <name evidence="2" type="ORF">Krac_11477</name>
</gene>
<organism evidence="2 3">
    <name type="scientific">Ktedonobacter racemifer DSM 44963</name>
    <dbReference type="NCBI Taxonomy" id="485913"/>
    <lineage>
        <taxon>Bacteria</taxon>
        <taxon>Bacillati</taxon>
        <taxon>Chloroflexota</taxon>
        <taxon>Ktedonobacteria</taxon>
        <taxon>Ktedonobacterales</taxon>
        <taxon>Ktedonobacteraceae</taxon>
        <taxon>Ktedonobacter</taxon>
    </lineage>
</organism>
<proteinExistence type="predicted"/>
<feature type="region of interest" description="Disordered" evidence="1">
    <location>
        <begin position="61"/>
        <end position="85"/>
    </location>
</feature>
<dbReference type="InterPro" id="IPR011518">
    <property type="entry name" value="Transposase_36"/>
</dbReference>
<dbReference type="NCBIfam" id="NF033519">
    <property type="entry name" value="transpos_ISAzo13"/>
    <property type="match status" value="1"/>
</dbReference>
<sequence length="403" mass="44942">MKEEVAIKQRFEQVSGKLNERSRRLVAASEALALGWGGISAVSRATGLSRKAISHGIKELREEEGGREGRIRRTGGGRKTTVSKDASLREDLEQLVEPVTRGDPESPLRWTCKSVRKLAEELRKRGHQVSHELVSQLLHGLGYSLQANRKTREGGDHPDRNVQFEHVNAQAEDFLAAGEPVVSVDAKKKELVGEFKNPGREWGPQGQPEEVRVYDFPIPGLGRATPYGVYDLGQNAGWVNVGMDHDTAAFAVESIRRWWKTVGQHQYPDAKRLLISADGGGSNGSRVRLWKWELQQLANETGLAITVCHLPPGTSKWNKIEHRLFAWISQNWRSKPLTSYAVILQLIAATTTKAGLTVQCQLDSNRYPAGRKVSDEEMATLSIVPDPFHGEWNYTIYPKESSN</sequence>
<feature type="compositionally biased region" description="Basic and acidic residues" evidence="1">
    <location>
        <begin position="61"/>
        <end position="71"/>
    </location>
</feature>
<accession>D6TBV8</accession>
<dbReference type="Pfam" id="PF07592">
    <property type="entry name" value="DDE_Tnp_ISAZ013"/>
    <property type="match status" value="1"/>
</dbReference>
<dbReference type="Proteomes" id="UP000004508">
    <property type="component" value="Unassembled WGS sequence"/>
</dbReference>
<dbReference type="STRING" id="485913.Krac_11477"/>
<name>D6TBV8_KTERA</name>
<dbReference type="RefSeq" id="WP_007906821.1">
    <property type="nucleotide sequence ID" value="NZ_ADVG01000001.1"/>
</dbReference>
<evidence type="ECO:0000256" key="1">
    <source>
        <dbReference type="SAM" id="MobiDB-lite"/>
    </source>
</evidence>
<evidence type="ECO:0000313" key="2">
    <source>
        <dbReference type="EMBL" id="EFH89890.1"/>
    </source>
</evidence>